<feature type="domain" description="Major facilitator superfamily (MFS) profile" evidence="10">
    <location>
        <begin position="73"/>
        <end position="507"/>
    </location>
</feature>
<dbReference type="SUPFAM" id="SSF103473">
    <property type="entry name" value="MFS general substrate transporter"/>
    <property type="match status" value="1"/>
</dbReference>
<feature type="compositionally biased region" description="Low complexity" evidence="8">
    <location>
        <begin position="617"/>
        <end position="632"/>
    </location>
</feature>
<evidence type="ECO:0000256" key="1">
    <source>
        <dbReference type="ARBA" id="ARBA00004651"/>
    </source>
</evidence>
<evidence type="ECO:0000259" key="10">
    <source>
        <dbReference type="PROSITE" id="PS50850"/>
    </source>
</evidence>
<evidence type="ECO:0000256" key="9">
    <source>
        <dbReference type="SAM" id="Phobius"/>
    </source>
</evidence>
<dbReference type="Proteomes" id="UP000002668">
    <property type="component" value="Genome"/>
</dbReference>
<feature type="transmembrane region" description="Helical" evidence="9">
    <location>
        <begin position="227"/>
        <end position="248"/>
    </location>
</feature>
<dbReference type="PROSITE" id="PS50850">
    <property type="entry name" value="MFS"/>
    <property type="match status" value="1"/>
</dbReference>
<feature type="transmembrane region" description="Helical" evidence="9">
    <location>
        <begin position="383"/>
        <end position="404"/>
    </location>
</feature>
<feature type="transmembrane region" description="Helical" evidence="9">
    <location>
        <begin position="304"/>
        <end position="330"/>
    </location>
</feature>
<evidence type="ECO:0000256" key="3">
    <source>
        <dbReference type="ARBA" id="ARBA00022475"/>
    </source>
</evidence>
<evidence type="ECO:0000256" key="2">
    <source>
        <dbReference type="ARBA" id="ARBA00022448"/>
    </source>
</evidence>
<dbReference type="AlphaFoldDB" id="E4ZLT7"/>
<dbReference type="InterPro" id="IPR036259">
    <property type="entry name" value="MFS_trans_sf"/>
</dbReference>
<dbReference type="InParanoid" id="E4ZLT7"/>
<organism evidence="12">
    <name type="scientific">Leptosphaeria maculans (strain JN3 / isolate v23.1.3 / race Av1-4-5-6-7-8)</name>
    <name type="common">Blackleg fungus</name>
    <name type="synonym">Phoma lingam</name>
    <dbReference type="NCBI Taxonomy" id="985895"/>
    <lineage>
        <taxon>Eukaryota</taxon>
        <taxon>Fungi</taxon>
        <taxon>Dikarya</taxon>
        <taxon>Ascomycota</taxon>
        <taxon>Pezizomycotina</taxon>
        <taxon>Dothideomycetes</taxon>
        <taxon>Pleosporomycetidae</taxon>
        <taxon>Pleosporales</taxon>
        <taxon>Pleosporineae</taxon>
        <taxon>Leptosphaeriaceae</taxon>
        <taxon>Plenodomus</taxon>
        <taxon>Plenodomus lingam/Leptosphaeria maculans species complex</taxon>
    </lineage>
</organism>
<feature type="compositionally biased region" description="Basic and acidic residues" evidence="8">
    <location>
        <begin position="555"/>
        <end position="583"/>
    </location>
</feature>
<feature type="region of interest" description="Disordered" evidence="8">
    <location>
        <begin position="551"/>
        <end position="632"/>
    </location>
</feature>
<feature type="transmembrane region" description="Helical" evidence="9">
    <location>
        <begin position="478"/>
        <end position="498"/>
    </location>
</feature>
<keyword evidence="4 9" id="KW-0812">Transmembrane</keyword>
<evidence type="ECO:0000313" key="12">
    <source>
        <dbReference type="Proteomes" id="UP000002668"/>
    </source>
</evidence>
<feature type="transmembrane region" description="Helical" evidence="9">
    <location>
        <begin position="342"/>
        <end position="362"/>
    </location>
</feature>
<feature type="transmembrane region" description="Helical" evidence="9">
    <location>
        <begin position="139"/>
        <end position="162"/>
    </location>
</feature>
<dbReference type="InterPro" id="IPR011701">
    <property type="entry name" value="MFS"/>
</dbReference>
<keyword evidence="6 9" id="KW-0472">Membrane</keyword>
<keyword evidence="3" id="KW-1003">Cell membrane</keyword>
<dbReference type="FunFam" id="1.20.1250.20:FF:000266">
    <property type="entry name" value="MFS multidrug transporter, putative"/>
    <property type="match status" value="1"/>
</dbReference>
<dbReference type="eggNOG" id="KOG0255">
    <property type="taxonomic scope" value="Eukaryota"/>
</dbReference>
<proteinExistence type="inferred from homology"/>
<dbReference type="OMA" id="TKKWIMA"/>
<dbReference type="PANTHER" id="PTHR23502">
    <property type="entry name" value="MAJOR FACILITATOR SUPERFAMILY"/>
    <property type="match status" value="1"/>
</dbReference>
<dbReference type="PANTHER" id="PTHR23502:SF186">
    <property type="entry name" value="MAJOR FACILITATOR SUPERFAMILY (MFS) PROFILE DOMAIN-CONTAINING PROTEIN"/>
    <property type="match status" value="1"/>
</dbReference>
<dbReference type="InterPro" id="IPR020846">
    <property type="entry name" value="MFS_dom"/>
</dbReference>
<evidence type="ECO:0000256" key="5">
    <source>
        <dbReference type="ARBA" id="ARBA00022989"/>
    </source>
</evidence>
<dbReference type="Pfam" id="PF07690">
    <property type="entry name" value="MFS_1"/>
    <property type="match status" value="1"/>
</dbReference>
<comment type="subcellular location">
    <subcellularLocation>
        <location evidence="1">Cell membrane</location>
        <topology evidence="1">Multi-pass membrane protein</topology>
    </subcellularLocation>
</comment>
<comment type="similarity">
    <text evidence="7">Belongs to the major facilitator superfamily. DHA1 family. Polyamines/proton antiporter (TC 2.A.1.2.16) subfamily.</text>
</comment>
<dbReference type="OrthoDB" id="446368at2759"/>
<name>E4ZLT7_LEPMJ</name>
<evidence type="ECO:0000256" key="8">
    <source>
        <dbReference type="SAM" id="MobiDB-lite"/>
    </source>
</evidence>
<keyword evidence="2" id="KW-0813">Transport</keyword>
<evidence type="ECO:0000313" key="11">
    <source>
        <dbReference type="EMBL" id="CBX92767.1"/>
    </source>
</evidence>
<dbReference type="GeneID" id="13287059"/>
<feature type="transmembrane region" description="Helical" evidence="9">
    <location>
        <begin position="107"/>
        <end position="127"/>
    </location>
</feature>
<dbReference type="Gene3D" id="1.20.1250.20">
    <property type="entry name" value="MFS general substrate transporter like domains"/>
    <property type="match status" value="1"/>
</dbReference>
<dbReference type="HOGENOM" id="CLU_008455_11_6_1"/>
<keyword evidence="5 9" id="KW-1133">Transmembrane helix</keyword>
<feature type="compositionally biased region" description="Basic residues" evidence="8">
    <location>
        <begin position="584"/>
        <end position="596"/>
    </location>
</feature>
<sequence>MEKGSERPERDVESGREGISHWKMIMDQGAVTNEIIDWEYDGEGTEEDPFVVEWIDNDPRNPMTFTKTKKWIMALAVANSVLVVSFCSSAFSGGIQQVMVEFGVSQIVVTLGVSLFVLGFALGPLLWAPFSELYGRQIVFLGTYIAFTAFNAGAAGATNIYGLLILRFFAAAFGSSPLTNAGGVIADLFSANERGLAMSVFSAAPFMGPVLGPIIGGFLGMTEGWRWVSGLMAIWSGVMLVIVTCLVPETYPPVLLRRRAERLSKLSGKVYRSRVDIDQGKTTLGEAFSTGLKRPWVLLFTEPIVLLLSLYHAIIYGILYMLFGAFPIVYRIGRGWNEGVSGLPFIAVAVGIVLAILYVILYDNKMYMKKVVASGKGYTTPEARLPMCIVGGIFLPIGLFWFAWTNSPSIHWAACTTGTIFFGFGMVLIFLSIMNYLIDSYTIFAASVLAGNGIIRSLFGAAFPLFTSQMYDRLGIHWASSVPAFLAVACIPLPFLFYKYGESIRQKCKYAAQSAAFMQKIRNAAAAREANGAEEFDNDQASAATLQAEEEEAEVQAHEHDENEPRFAEMKTEKEVEGDDLKKVRTGRSTRSRRSQRRADDYYDNPYEIDRVNTRESFASRPRAASGASRRG</sequence>
<feature type="transmembrane region" description="Helical" evidence="9">
    <location>
        <begin position="196"/>
        <end position="221"/>
    </location>
</feature>
<reference evidence="12" key="1">
    <citation type="journal article" date="2011" name="Nat. Commun.">
        <title>Effector diversification within compartments of the Leptosphaeria maculans genome affected by Repeat-Induced Point mutations.</title>
        <authorList>
            <person name="Rouxel T."/>
            <person name="Grandaubert J."/>
            <person name="Hane J.K."/>
            <person name="Hoede C."/>
            <person name="van de Wouw A.P."/>
            <person name="Couloux A."/>
            <person name="Dominguez V."/>
            <person name="Anthouard V."/>
            <person name="Bally P."/>
            <person name="Bourras S."/>
            <person name="Cozijnsen A.J."/>
            <person name="Ciuffetti L.M."/>
            <person name="Degrave A."/>
            <person name="Dilmaghani A."/>
            <person name="Duret L."/>
            <person name="Fudal I."/>
            <person name="Goodwin S.B."/>
            <person name="Gout L."/>
            <person name="Glaser N."/>
            <person name="Linglin J."/>
            <person name="Kema G.H.J."/>
            <person name="Lapalu N."/>
            <person name="Lawrence C.B."/>
            <person name="May K."/>
            <person name="Meyer M."/>
            <person name="Ollivier B."/>
            <person name="Poulain J."/>
            <person name="Schoch C.L."/>
            <person name="Simon A."/>
            <person name="Spatafora J.W."/>
            <person name="Stachowiak A."/>
            <person name="Turgeon B.G."/>
            <person name="Tyler B.M."/>
            <person name="Vincent D."/>
            <person name="Weissenbach J."/>
            <person name="Amselem J."/>
            <person name="Quesneville H."/>
            <person name="Oliver R.P."/>
            <person name="Wincker P."/>
            <person name="Balesdent M.-H."/>
            <person name="Howlett B.J."/>
        </authorList>
    </citation>
    <scope>NUCLEOTIDE SEQUENCE [LARGE SCALE GENOMIC DNA]</scope>
    <source>
        <strain evidence="12">JN3 / isolate v23.1.3 / race Av1-4-5-6-7-8</strain>
    </source>
</reference>
<dbReference type="EMBL" id="FP929094">
    <property type="protein sequence ID" value="CBX92767.1"/>
    <property type="molecule type" value="Genomic_DNA"/>
</dbReference>
<keyword evidence="12" id="KW-1185">Reference proteome</keyword>
<evidence type="ECO:0000256" key="4">
    <source>
        <dbReference type="ARBA" id="ARBA00022692"/>
    </source>
</evidence>
<dbReference type="VEuPathDB" id="FungiDB:LEMA_P054730.1"/>
<feature type="transmembrane region" description="Helical" evidence="9">
    <location>
        <begin position="410"/>
        <end position="431"/>
    </location>
</feature>
<accession>E4ZLT7</accession>
<dbReference type="GO" id="GO:0022857">
    <property type="term" value="F:transmembrane transporter activity"/>
    <property type="evidence" value="ECO:0007669"/>
    <property type="project" value="InterPro"/>
</dbReference>
<evidence type="ECO:0000256" key="7">
    <source>
        <dbReference type="ARBA" id="ARBA00038459"/>
    </source>
</evidence>
<evidence type="ECO:0000256" key="6">
    <source>
        <dbReference type="ARBA" id="ARBA00023136"/>
    </source>
</evidence>
<feature type="transmembrane region" description="Helical" evidence="9">
    <location>
        <begin position="168"/>
        <end position="189"/>
    </location>
</feature>
<feature type="transmembrane region" description="Helical" evidence="9">
    <location>
        <begin position="71"/>
        <end position="95"/>
    </location>
</feature>
<dbReference type="GO" id="GO:0005886">
    <property type="term" value="C:plasma membrane"/>
    <property type="evidence" value="ECO:0007669"/>
    <property type="project" value="UniProtKB-SubCell"/>
</dbReference>
<protein>
    <submittedName>
        <fullName evidence="11">Similar to MFS multidrug transporter</fullName>
    </submittedName>
</protein>
<dbReference type="CDD" id="cd17323">
    <property type="entry name" value="MFS_Tpo1_MDR_like"/>
    <property type="match status" value="1"/>
</dbReference>
<dbReference type="STRING" id="985895.E4ZLT7"/>
<gene>
    <name evidence="11" type="ORF">LEMA_P054730.1</name>
</gene>
<feature type="transmembrane region" description="Helical" evidence="9">
    <location>
        <begin position="443"/>
        <end position="466"/>
    </location>
</feature>